<dbReference type="SUPFAM" id="SSF52833">
    <property type="entry name" value="Thioredoxin-like"/>
    <property type="match status" value="1"/>
</dbReference>
<evidence type="ECO:0000313" key="8">
    <source>
        <dbReference type="Proteomes" id="UP000256877"/>
    </source>
</evidence>
<dbReference type="InterPro" id="IPR013766">
    <property type="entry name" value="Thioredoxin_domain"/>
</dbReference>
<organism evidence="6 9">
    <name type="scientific">Pyrobaculum aerophilum</name>
    <dbReference type="NCBI Taxonomy" id="13773"/>
    <lineage>
        <taxon>Archaea</taxon>
        <taxon>Thermoproteota</taxon>
        <taxon>Thermoprotei</taxon>
        <taxon>Thermoproteales</taxon>
        <taxon>Thermoproteaceae</taxon>
        <taxon>Pyrobaculum</taxon>
    </lineage>
</organism>
<dbReference type="PANTHER" id="PTHR12151:SF25">
    <property type="entry name" value="LINALOOL DEHYDRATASE_ISOMERASE DOMAIN-CONTAINING PROTEIN"/>
    <property type="match status" value="1"/>
</dbReference>
<evidence type="ECO:0000313" key="9">
    <source>
        <dbReference type="Proteomes" id="UP000257123"/>
    </source>
</evidence>
<evidence type="ECO:0000259" key="5">
    <source>
        <dbReference type="PROSITE" id="PS51352"/>
    </source>
</evidence>
<comment type="similarity">
    <text evidence="1">Belongs to the SCO1/2 family.</text>
</comment>
<dbReference type="PANTHER" id="PTHR12151">
    <property type="entry name" value="ELECTRON TRANSPORT PROTIN SCO1/SENC FAMILY MEMBER"/>
    <property type="match status" value="1"/>
</dbReference>
<dbReference type="Gene3D" id="3.40.30.10">
    <property type="entry name" value="Glutaredoxin"/>
    <property type="match status" value="1"/>
</dbReference>
<dbReference type="PROSITE" id="PS51352">
    <property type="entry name" value="THIOREDOXIN_2"/>
    <property type="match status" value="1"/>
</dbReference>
<comment type="caution">
    <text evidence="6">The sequence shown here is derived from an EMBL/GenBank/DDBJ whole genome shotgun (WGS) entry which is preliminary data.</text>
</comment>
<feature type="domain" description="Thioredoxin" evidence="5">
    <location>
        <begin position="54"/>
        <end position="205"/>
    </location>
</feature>
<dbReference type="GO" id="GO:0046872">
    <property type="term" value="F:metal ion binding"/>
    <property type="evidence" value="ECO:0007669"/>
    <property type="project" value="UniProtKB-KW"/>
</dbReference>
<feature type="binding site" evidence="3">
    <location>
        <position position="96"/>
    </location>
    <ligand>
        <name>Cu cation</name>
        <dbReference type="ChEBI" id="CHEBI:23378"/>
    </ligand>
</feature>
<evidence type="ECO:0000313" key="7">
    <source>
        <dbReference type="EMBL" id="RFA98658.1"/>
    </source>
</evidence>
<protein>
    <submittedName>
        <fullName evidence="6">SenC</fullName>
    </submittedName>
</protein>
<dbReference type="OrthoDB" id="27579at2157"/>
<dbReference type="Proteomes" id="UP000257123">
    <property type="component" value="Unassembled WGS sequence"/>
</dbReference>
<name>A0A371QWH2_9CREN</name>
<dbReference type="AlphaFoldDB" id="A0A371QWH2"/>
<evidence type="ECO:0000256" key="3">
    <source>
        <dbReference type="PIRSR" id="PIRSR603782-1"/>
    </source>
</evidence>
<reference evidence="8 9" key="1">
    <citation type="submission" date="2017-07" db="EMBL/GenBank/DDBJ databases">
        <title>Draft genome sequence of aerobic hyperthermophilic archaea, Pyrobaculum aerophilum YKB31 and YKB32.</title>
        <authorList>
            <person name="Mochizuki T."/>
            <person name="Berliner A.J."/>
            <person name="Yoshida-Takashima Y."/>
            <person name="Takaki Y."/>
            <person name="Nunoura T."/>
            <person name="Takai K."/>
        </authorList>
    </citation>
    <scope>NUCLEOTIDE SEQUENCE [LARGE SCALE GENOMIC DNA]</scope>
    <source>
        <strain evidence="6 9">YKB31</strain>
        <strain evidence="7 8">YKB32</strain>
    </source>
</reference>
<dbReference type="Proteomes" id="UP000256877">
    <property type="component" value="Unassembled WGS sequence"/>
</dbReference>
<dbReference type="InterPro" id="IPR003782">
    <property type="entry name" value="SCO1/SenC"/>
</dbReference>
<dbReference type="Pfam" id="PF02630">
    <property type="entry name" value="SCO1-SenC"/>
    <property type="match status" value="1"/>
</dbReference>
<accession>A0A371QWH2</accession>
<evidence type="ECO:0000313" key="6">
    <source>
        <dbReference type="EMBL" id="RFA94543.1"/>
    </source>
</evidence>
<gene>
    <name evidence="6" type="ORF">CGL51_09865</name>
    <name evidence="7" type="ORF">CGL52_06455</name>
</gene>
<sequence>MRRPAAELKYILLITAVFAALLLFPVYSSLFVNNSSAAGGLGQASRITVECYEPGAGPTAQDFILVNQFNKTVALSQLWETPTLLTFAYTYCPDVCPIINLVLNATRPKLPGVIIAEITLDPERDTPQRLYAYSVGNKYNWTFLTGPREVLEKVWRSYGVIIERRGDYIAHNVLFIVIHRGNILGVIKGLPPPEDLAKNVERILRRCR</sequence>
<evidence type="ECO:0000256" key="1">
    <source>
        <dbReference type="ARBA" id="ARBA00010996"/>
    </source>
</evidence>
<feature type="binding site" evidence="3">
    <location>
        <position position="92"/>
    </location>
    <ligand>
        <name>Cu cation</name>
        <dbReference type="ChEBI" id="CHEBI:23378"/>
    </ligand>
</feature>
<keyword evidence="3" id="KW-0479">Metal-binding</keyword>
<proteinExistence type="inferred from homology"/>
<keyword evidence="2 3" id="KW-0186">Copper</keyword>
<dbReference type="RefSeq" id="WP_116421607.1">
    <property type="nucleotide sequence ID" value="NZ_NMUE01000035.1"/>
</dbReference>
<dbReference type="EMBL" id="NMUE01000035">
    <property type="protein sequence ID" value="RFA94543.1"/>
    <property type="molecule type" value="Genomic_DNA"/>
</dbReference>
<dbReference type="EMBL" id="NMUF01000014">
    <property type="protein sequence ID" value="RFA98658.1"/>
    <property type="molecule type" value="Genomic_DNA"/>
</dbReference>
<evidence type="ECO:0000256" key="2">
    <source>
        <dbReference type="ARBA" id="ARBA00023008"/>
    </source>
</evidence>
<dbReference type="CDD" id="cd02968">
    <property type="entry name" value="SCO"/>
    <property type="match status" value="1"/>
</dbReference>
<evidence type="ECO:0000256" key="4">
    <source>
        <dbReference type="PIRSR" id="PIRSR603782-2"/>
    </source>
</evidence>
<feature type="disulfide bond" description="Redox-active" evidence="4">
    <location>
        <begin position="92"/>
        <end position="96"/>
    </location>
</feature>
<dbReference type="InterPro" id="IPR036249">
    <property type="entry name" value="Thioredoxin-like_sf"/>
</dbReference>
<keyword evidence="4" id="KW-1015">Disulfide bond</keyword>